<accession>A0A411WZ03</accession>
<dbReference type="Proteomes" id="UP000292307">
    <property type="component" value="Chromosome"/>
</dbReference>
<reference evidence="2" key="1">
    <citation type="journal article" date="2014" name="Int. J. Syst. Evol. Microbiol.">
        <title>Complete genome sequence of Corynebacterium casei LMG S-19264T (=DSM 44701T), isolated from a smear-ripened cheese.</title>
        <authorList>
            <consortium name="US DOE Joint Genome Institute (JGI-PGF)"/>
            <person name="Walter F."/>
            <person name="Albersmeier A."/>
            <person name="Kalinowski J."/>
            <person name="Ruckert C."/>
        </authorList>
    </citation>
    <scope>NUCLEOTIDE SEQUENCE</scope>
    <source>
        <strain evidence="2">KCTC 12343</strain>
    </source>
</reference>
<protein>
    <recommendedName>
        <fullName evidence="6">Type II secretion system protein</fullName>
    </recommendedName>
</protein>
<dbReference type="AlphaFoldDB" id="A0A411WZ03"/>
<dbReference type="Proteomes" id="UP000628442">
    <property type="component" value="Unassembled WGS sequence"/>
</dbReference>
<reference evidence="3 4" key="2">
    <citation type="submission" date="2019-02" db="EMBL/GenBank/DDBJ databases">
        <title>Draft Genome Sequences of Six Type Strains of the Genus Massilia.</title>
        <authorList>
            <person name="Miess H."/>
            <person name="Frediansyhah A."/>
            <person name="Gross H."/>
        </authorList>
    </citation>
    <scope>NUCLEOTIDE SEQUENCE [LARGE SCALE GENOMIC DNA]</scope>
    <source>
        <strain evidence="3 4">DSM 17472</strain>
    </source>
</reference>
<evidence type="ECO:0000313" key="2">
    <source>
        <dbReference type="EMBL" id="GGY38611.1"/>
    </source>
</evidence>
<reference evidence="2" key="3">
    <citation type="submission" date="2022-12" db="EMBL/GenBank/DDBJ databases">
        <authorList>
            <person name="Sun Q."/>
            <person name="Kim S."/>
        </authorList>
    </citation>
    <scope>NUCLEOTIDE SEQUENCE</scope>
    <source>
        <strain evidence="2">KCTC 12343</strain>
    </source>
</reference>
<sequence length="172" mass="18635">MVAGAVQRARGATRFEFAICAMVFSVLAGVLLHYVLRYRAEAELAGVRFQVAAMRTALAGKIMEAALAGDTGRLQALVGSNPVALLEHAPPGYVGEVDQLNGRNIPRGSWVFDRKQQIIVYLFSGNKTFSTRHYTHWSYRVESLCLPTNNAKPPGTTADVAKLSVALTQVDG</sequence>
<evidence type="ECO:0000313" key="5">
    <source>
        <dbReference type="Proteomes" id="UP000628442"/>
    </source>
</evidence>
<feature type="transmembrane region" description="Helical" evidence="1">
    <location>
        <begin position="15"/>
        <end position="36"/>
    </location>
</feature>
<keyword evidence="1" id="KW-1133">Transmembrane helix</keyword>
<dbReference type="OrthoDB" id="5405523at2"/>
<evidence type="ECO:0008006" key="6">
    <source>
        <dbReference type="Google" id="ProtNLM"/>
    </source>
</evidence>
<evidence type="ECO:0000313" key="4">
    <source>
        <dbReference type="Proteomes" id="UP000292307"/>
    </source>
</evidence>
<name>A0A411WZ03_9BURK</name>
<evidence type="ECO:0000313" key="3">
    <source>
        <dbReference type="EMBL" id="QBI01915.1"/>
    </source>
</evidence>
<gene>
    <name evidence="3" type="ORF">EYF70_14420</name>
    <name evidence="2" type="ORF">GCM10007387_20770</name>
</gene>
<organism evidence="2 5">
    <name type="scientific">Pseudoduganella albidiflava</name>
    <dbReference type="NCBI Taxonomy" id="321983"/>
    <lineage>
        <taxon>Bacteria</taxon>
        <taxon>Pseudomonadati</taxon>
        <taxon>Pseudomonadota</taxon>
        <taxon>Betaproteobacteria</taxon>
        <taxon>Burkholderiales</taxon>
        <taxon>Oxalobacteraceae</taxon>
        <taxon>Telluria group</taxon>
        <taxon>Pseudoduganella</taxon>
    </lineage>
</organism>
<keyword evidence="4" id="KW-1185">Reference proteome</keyword>
<dbReference type="RefSeq" id="WP_131146033.1">
    <property type="nucleotide sequence ID" value="NZ_BMWV01000004.1"/>
</dbReference>
<evidence type="ECO:0000256" key="1">
    <source>
        <dbReference type="SAM" id="Phobius"/>
    </source>
</evidence>
<keyword evidence="1" id="KW-0812">Transmembrane</keyword>
<keyword evidence="1" id="KW-0472">Membrane</keyword>
<dbReference type="EMBL" id="CP036401">
    <property type="protein sequence ID" value="QBI01915.1"/>
    <property type="molecule type" value="Genomic_DNA"/>
</dbReference>
<proteinExistence type="predicted"/>
<dbReference type="EMBL" id="BMWV01000004">
    <property type="protein sequence ID" value="GGY38611.1"/>
    <property type="molecule type" value="Genomic_DNA"/>
</dbReference>